<dbReference type="AlphaFoldDB" id="A0A377ZN94"/>
<evidence type="ECO:0000313" key="2">
    <source>
        <dbReference type="EMBL" id="STU77939.1"/>
    </source>
</evidence>
<dbReference type="PROSITE" id="PS51257">
    <property type="entry name" value="PROKAR_LIPOPROTEIN"/>
    <property type="match status" value="1"/>
</dbReference>
<protein>
    <submittedName>
        <fullName evidence="2">Lipoprotein</fullName>
    </submittedName>
</protein>
<gene>
    <name evidence="2" type="ORF">NCTC204_01267</name>
</gene>
<feature type="transmembrane region" description="Helical" evidence="1">
    <location>
        <begin position="93"/>
        <end position="112"/>
    </location>
</feature>
<sequence>MKSVRYFTLNFSGFTTAACEKQGYLRLIAGDHVFYTDKRYFNDPSLFDRLTINQPLHLGVRRLDNGSYWIHWLSDGETLLEPSQRVKRWARPLLIISLLTLIVALIPLMMSTSEWGRFGFGIIAIMAFIALLTGLCELLFHRALKMHPAMRDLLAKMAQARRRDFSFCQPLPTTAQTLRQSAKPFTQALPERYAVRTGKISNIIFKKWFAGNQRGNTMALGYNATRRRWPSSGRTASPTSACIPFFTAVNRPFSLSAIG</sequence>
<dbReference type="Proteomes" id="UP000255192">
    <property type="component" value="Unassembled WGS sequence"/>
</dbReference>
<keyword evidence="1" id="KW-0812">Transmembrane</keyword>
<reference evidence="2 3" key="1">
    <citation type="submission" date="2018-06" db="EMBL/GenBank/DDBJ databases">
        <authorList>
            <consortium name="Pathogen Informatics"/>
            <person name="Doyle S."/>
        </authorList>
    </citation>
    <scope>NUCLEOTIDE SEQUENCE [LARGE SCALE GENOMIC DNA]</scope>
    <source>
        <strain evidence="2 3">NCTC204</strain>
    </source>
</reference>
<keyword evidence="1" id="KW-0472">Membrane</keyword>
<feature type="transmembrane region" description="Helical" evidence="1">
    <location>
        <begin position="118"/>
        <end position="140"/>
    </location>
</feature>
<dbReference type="EMBL" id="UGMD01000002">
    <property type="protein sequence ID" value="STU77939.1"/>
    <property type="molecule type" value="Genomic_DNA"/>
</dbReference>
<keyword evidence="1" id="KW-1133">Transmembrane helix</keyword>
<evidence type="ECO:0000313" key="3">
    <source>
        <dbReference type="Proteomes" id="UP000255192"/>
    </source>
</evidence>
<evidence type="ECO:0000256" key="1">
    <source>
        <dbReference type="SAM" id="Phobius"/>
    </source>
</evidence>
<proteinExistence type="predicted"/>
<accession>A0A377ZN94</accession>
<keyword evidence="2" id="KW-0449">Lipoprotein</keyword>
<organism evidence="2 3">
    <name type="scientific">Klebsiella pneumoniae</name>
    <dbReference type="NCBI Taxonomy" id="573"/>
    <lineage>
        <taxon>Bacteria</taxon>
        <taxon>Pseudomonadati</taxon>
        <taxon>Pseudomonadota</taxon>
        <taxon>Gammaproteobacteria</taxon>
        <taxon>Enterobacterales</taxon>
        <taxon>Enterobacteriaceae</taxon>
        <taxon>Klebsiella/Raoultella group</taxon>
        <taxon>Klebsiella</taxon>
        <taxon>Klebsiella pneumoniae complex</taxon>
    </lineage>
</organism>
<name>A0A377ZN94_KLEPN</name>